<dbReference type="NCBIfam" id="TIGR01662">
    <property type="entry name" value="HAD-SF-IIIA"/>
    <property type="match status" value="1"/>
</dbReference>
<organism evidence="8">
    <name type="scientific">marine metagenome</name>
    <dbReference type="NCBI Taxonomy" id="408172"/>
    <lineage>
        <taxon>unclassified sequences</taxon>
        <taxon>metagenomes</taxon>
        <taxon>ecological metagenomes</taxon>
    </lineage>
</organism>
<accession>A0A381RB75</accession>
<evidence type="ECO:0000256" key="7">
    <source>
        <dbReference type="ARBA" id="ARBA00031828"/>
    </source>
</evidence>
<dbReference type="InterPro" id="IPR006543">
    <property type="entry name" value="Histidinol-phos"/>
</dbReference>
<keyword evidence="3" id="KW-0963">Cytoplasm</keyword>
<dbReference type="PIRSF" id="PIRSF004682">
    <property type="entry name" value="GmhB"/>
    <property type="match status" value="1"/>
</dbReference>
<dbReference type="InterPro" id="IPR036412">
    <property type="entry name" value="HAD-like_sf"/>
</dbReference>
<keyword evidence="5" id="KW-0378">Hydrolase</keyword>
<evidence type="ECO:0000256" key="3">
    <source>
        <dbReference type="ARBA" id="ARBA00022490"/>
    </source>
</evidence>
<dbReference type="PANTHER" id="PTHR42891">
    <property type="entry name" value="D-GLYCERO-BETA-D-MANNO-HEPTOSE-1,7-BISPHOSPHATE 7-PHOSPHATASE"/>
    <property type="match status" value="1"/>
</dbReference>
<dbReference type="Pfam" id="PF13242">
    <property type="entry name" value="Hydrolase_like"/>
    <property type="match status" value="1"/>
</dbReference>
<dbReference type="InterPro" id="IPR023214">
    <property type="entry name" value="HAD_sf"/>
</dbReference>
<dbReference type="InterPro" id="IPR006549">
    <property type="entry name" value="HAD-SF_hydro_IIIA"/>
</dbReference>
<dbReference type="GO" id="GO:0005737">
    <property type="term" value="C:cytoplasm"/>
    <property type="evidence" value="ECO:0007669"/>
    <property type="project" value="UniProtKB-SubCell"/>
</dbReference>
<evidence type="ECO:0000256" key="5">
    <source>
        <dbReference type="ARBA" id="ARBA00022801"/>
    </source>
</evidence>
<dbReference type="AlphaFoldDB" id="A0A381RB75"/>
<dbReference type="InterPro" id="IPR004446">
    <property type="entry name" value="Heptose_bisP_phosphatase"/>
</dbReference>
<dbReference type="PANTHER" id="PTHR42891:SF1">
    <property type="entry name" value="D-GLYCERO-BETA-D-MANNO-HEPTOSE-1,7-BISPHOSPHATE 7-PHOSPHATASE"/>
    <property type="match status" value="1"/>
</dbReference>
<sequence length="159" mass="17774">MDDFQFFDFTISSLKKIADWGNRFCIVTNQSGVDRGLIEQRNLDEIHTFIQNEFQINNIPLLGIYVCTDHPEQATERRKPGPGLFTEAAQDHNINLKKSLMIGDSIADIEGGNKLGMETMLVLTGCGNQTKKTIPDEIQPTFVVPSLQEGAFVLLGECR</sequence>
<name>A0A381RB75_9ZZZZ</name>
<comment type="similarity">
    <text evidence="2">Belongs to the GmhB family.</text>
</comment>
<dbReference type="Gene3D" id="3.40.50.1000">
    <property type="entry name" value="HAD superfamily/HAD-like"/>
    <property type="match status" value="1"/>
</dbReference>
<reference evidence="8" key="1">
    <citation type="submission" date="2018-05" db="EMBL/GenBank/DDBJ databases">
        <authorList>
            <person name="Lanie J.A."/>
            <person name="Ng W.-L."/>
            <person name="Kazmierczak K.M."/>
            <person name="Andrzejewski T.M."/>
            <person name="Davidsen T.M."/>
            <person name="Wayne K.J."/>
            <person name="Tettelin H."/>
            <person name="Glass J.I."/>
            <person name="Rusch D."/>
            <person name="Podicherti R."/>
            <person name="Tsui H.-C.T."/>
            <person name="Winkler M.E."/>
        </authorList>
    </citation>
    <scope>NUCLEOTIDE SEQUENCE</scope>
</reference>
<evidence type="ECO:0000313" key="8">
    <source>
        <dbReference type="EMBL" id="SUZ88871.1"/>
    </source>
</evidence>
<keyword evidence="6" id="KW-0119">Carbohydrate metabolism</keyword>
<evidence type="ECO:0000256" key="6">
    <source>
        <dbReference type="ARBA" id="ARBA00023277"/>
    </source>
</evidence>
<gene>
    <name evidence="8" type="ORF">METZ01_LOCUS41725</name>
</gene>
<dbReference type="GO" id="GO:0005975">
    <property type="term" value="P:carbohydrate metabolic process"/>
    <property type="evidence" value="ECO:0007669"/>
    <property type="project" value="InterPro"/>
</dbReference>
<dbReference type="SUPFAM" id="SSF56784">
    <property type="entry name" value="HAD-like"/>
    <property type="match status" value="1"/>
</dbReference>
<evidence type="ECO:0000256" key="2">
    <source>
        <dbReference type="ARBA" id="ARBA00005628"/>
    </source>
</evidence>
<protein>
    <recommendedName>
        <fullName evidence="7">D,D-heptose 1,7-bisphosphate phosphatase</fullName>
    </recommendedName>
</protein>
<dbReference type="NCBIfam" id="TIGR01656">
    <property type="entry name" value="Histidinol-ppas"/>
    <property type="match status" value="1"/>
</dbReference>
<comment type="subcellular location">
    <subcellularLocation>
        <location evidence="1">Cytoplasm</location>
    </subcellularLocation>
</comment>
<keyword evidence="4" id="KW-0479">Metal-binding</keyword>
<evidence type="ECO:0000256" key="4">
    <source>
        <dbReference type="ARBA" id="ARBA00022723"/>
    </source>
</evidence>
<dbReference type="GO" id="GO:0016791">
    <property type="term" value="F:phosphatase activity"/>
    <property type="evidence" value="ECO:0007669"/>
    <property type="project" value="InterPro"/>
</dbReference>
<dbReference type="GO" id="GO:0046872">
    <property type="term" value="F:metal ion binding"/>
    <property type="evidence" value="ECO:0007669"/>
    <property type="project" value="UniProtKB-KW"/>
</dbReference>
<dbReference type="EMBL" id="UINC01001792">
    <property type="protein sequence ID" value="SUZ88871.1"/>
    <property type="molecule type" value="Genomic_DNA"/>
</dbReference>
<proteinExistence type="inferred from homology"/>
<evidence type="ECO:0000256" key="1">
    <source>
        <dbReference type="ARBA" id="ARBA00004496"/>
    </source>
</evidence>